<proteinExistence type="predicted"/>
<comment type="caution">
    <text evidence="1">The sequence shown here is derived from an EMBL/GenBank/DDBJ whole genome shotgun (WGS) entry which is preliminary data.</text>
</comment>
<dbReference type="Proteomes" id="UP000320095">
    <property type="component" value="Unassembled WGS sequence"/>
</dbReference>
<organism evidence="1 2">
    <name type="scientific">Mycolicibacterium hodleri</name>
    <dbReference type="NCBI Taxonomy" id="49897"/>
    <lineage>
        <taxon>Bacteria</taxon>
        <taxon>Bacillati</taxon>
        <taxon>Actinomycetota</taxon>
        <taxon>Actinomycetes</taxon>
        <taxon>Mycobacteriales</taxon>
        <taxon>Mycobacteriaceae</taxon>
        <taxon>Mycolicibacterium</taxon>
    </lineage>
</organism>
<evidence type="ECO:0000313" key="2">
    <source>
        <dbReference type="Proteomes" id="UP000320095"/>
    </source>
</evidence>
<dbReference type="EMBL" id="RCZG01000002">
    <property type="protein sequence ID" value="TPG35751.1"/>
    <property type="molecule type" value="Genomic_DNA"/>
</dbReference>
<gene>
    <name evidence="1" type="ORF">EAH80_06710</name>
</gene>
<reference evidence="1 2" key="1">
    <citation type="journal article" date="2019" name="Environ. Microbiol.">
        <title>Species interactions and distinct microbial communities in high Arctic permafrost affected cryosols are associated with the CH4 and CO2 gas fluxes.</title>
        <authorList>
            <person name="Altshuler I."/>
            <person name="Hamel J."/>
            <person name="Turney S."/>
            <person name="Magnuson E."/>
            <person name="Levesque R."/>
            <person name="Greer C."/>
            <person name="Whyte L.G."/>
        </authorList>
    </citation>
    <scope>NUCLEOTIDE SEQUENCE [LARGE SCALE GENOMIC DNA]</scope>
    <source>
        <strain evidence="1 2">S5.20</strain>
    </source>
</reference>
<protein>
    <submittedName>
        <fullName evidence="1">Uncharacterized protein</fullName>
    </submittedName>
</protein>
<keyword evidence="2" id="KW-1185">Reference proteome</keyword>
<name>A0A502EHE5_9MYCO</name>
<accession>A0A502EHE5</accession>
<sequence>MRAGAAMIALSFSCDLGADTDDRAGTAAAVGADGGVGRGVEVDGVITRTRWVAPLALVVDEEGGTAERRSTPIGLDDNPSLRGILLWLLFFPGDGDAGAVASEDAEAALPVCEAFGDE</sequence>
<dbReference type="AlphaFoldDB" id="A0A502EHE5"/>
<evidence type="ECO:0000313" key="1">
    <source>
        <dbReference type="EMBL" id="TPG35751.1"/>
    </source>
</evidence>